<dbReference type="Gene3D" id="3.20.20.190">
    <property type="entry name" value="Phosphatidylinositol (PI) phosphodiesterase"/>
    <property type="match status" value="1"/>
</dbReference>
<dbReference type="GO" id="GO:0005886">
    <property type="term" value="C:plasma membrane"/>
    <property type="evidence" value="ECO:0007669"/>
    <property type="project" value="TreeGrafter"/>
</dbReference>
<dbReference type="PANTHER" id="PTHR46320">
    <property type="entry name" value="GLYCEROPHOSPHODIESTER PHOSPHODIESTERASE 1"/>
    <property type="match status" value="1"/>
</dbReference>
<evidence type="ECO:0000313" key="3">
    <source>
        <dbReference type="Proteomes" id="UP000001600"/>
    </source>
</evidence>
<name>B9JNR0_RHIR8</name>
<dbReference type="Proteomes" id="UP000001600">
    <property type="component" value="Chromosome 2"/>
</dbReference>
<dbReference type="Pfam" id="PF03009">
    <property type="entry name" value="GDPD"/>
    <property type="match status" value="1"/>
</dbReference>
<protein>
    <submittedName>
        <fullName evidence="2">Glycerophosphoryldiester phosphodiesterase protein</fullName>
    </submittedName>
</protein>
<dbReference type="AlphaFoldDB" id="B9JNR0"/>
<dbReference type="eggNOG" id="COG0584">
    <property type="taxonomic scope" value="Bacteria"/>
</dbReference>
<dbReference type="PROSITE" id="PS51704">
    <property type="entry name" value="GP_PDE"/>
    <property type="match status" value="1"/>
</dbReference>
<evidence type="ECO:0000313" key="2">
    <source>
        <dbReference type="EMBL" id="ACM29191.1"/>
    </source>
</evidence>
<dbReference type="STRING" id="311403.Arad_7754"/>
<dbReference type="GO" id="GO:0006644">
    <property type="term" value="P:phospholipid metabolic process"/>
    <property type="evidence" value="ECO:0007669"/>
    <property type="project" value="TreeGrafter"/>
</dbReference>
<dbReference type="KEGG" id="ara:Arad_7754"/>
<gene>
    <name evidence="2" type="primary">ugpQ</name>
    <name evidence="2" type="ordered locus">Arad_7754</name>
</gene>
<accession>B9JNR0</accession>
<feature type="domain" description="GP-PDE" evidence="1">
    <location>
        <begin position="71"/>
        <end position="328"/>
    </location>
</feature>
<dbReference type="EMBL" id="CP000629">
    <property type="protein sequence ID" value="ACM29191.1"/>
    <property type="molecule type" value="Genomic_DNA"/>
</dbReference>
<dbReference type="Pfam" id="PF16387">
    <property type="entry name" value="DUF4996"/>
    <property type="match status" value="1"/>
</dbReference>
<dbReference type="InterPro" id="IPR017946">
    <property type="entry name" value="PLC-like_Pdiesterase_TIM-brl"/>
</dbReference>
<proteinExistence type="predicted"/>
<dbReference type="GO" id="GO:0070291">
    <property type="term" value="P:N-acylethanolamine metabolic process"/>
    <property type="evidence" value="ECO:0007669"/>
    <property type="project" value="TreeGrafter"/>
</dbReference>
<dbReference type="GO" id="GO:0008889">
    <property type="term" value="F:glycerophosphodiester phosphodiesterase activity"/>
    <property type="evidence" value="ECO:0007669"/>
    <property type="project" value="TreeGrafter"/>
</dbReference>
<dbReference type="HOGENOM" id="CLU_030006_9_3_5"/>
<evidence type="ECO:0000259" key="1">
    <source>
        <dbReference type="PROSITE" id="PS51704"/>
    </source>
</evidence>
<dbReference type="GO" id="GO:0006580">
    <property type="term" value="P:ethanolamine metabolic process"/>
    <property type="evidence" value="ECO:0007669"/>
    <property type="project" value="TreeGrafter"/>
</dbReference>
<sequence length="337" mass="37172">MPRGAFLLDPSQILHLKCINWNENNISRRNGQDLILLPNLNHPKVLPMPSQTAASRFADIFSLVSRSNPDILTIAHRGLWTAAPENSLTSIRDAAALNVEIVEIDTQATSDGKLVVIHDATLDRTSTGTGVISACDLATIRNARLRSGGGGETASVTDERIPTLEEALEEARGRIFVNIDTKYSRDLPLVIATIKRLDMQDQIIIKTDIEPASGHFPVIDADWFGSIPHMPMFRVRPGQFAEDLKLIEPLRAPMVEVKFSDITDLAGGREELKRQNIRLWINTLDVSHNLDFNDSRALGDPEGVWGTLVEVGVGAVQTDTIAPFKQWLAGHETKRIA</sequence>
<dbReference type="SUPFAM" id="SSF51695">
    <property type="entry name" value="PLC-like phosphodiesterases"/>
    <property type="match status" value="1"/>
</dbReference>
<dbReference type="InterPro" id="IPR030395">
    <property type="entry name" value="GP_PDE_dom"/>
</dbReference>
<organism evidence="2 3">
    <name type="scientific">Rhizobium rhizogenes (strain K84 / ATCC BAA-868)</name>
    <name type="common">Agrobacterium radiobacter</name>
    <dbReference type="NCBI Taxonomy" id="311403"/>
    <lineage>
        <taxon>Bacteria</taxon>
        <taxon>Pseudomonadati</taxon>
        <taxon>Pseudomonadota</taxon>
        <taxon>Alphaproteobacteria</taxon>
        <taxon>Hyphomicrobiales</taxon>
        <taxon>Rhizobiaceae</taxon>
        <taxon>Rhizobium/Agrobacterium group</taxon>
        <taxon>Rhizobium</taxon>
    </lineage>
</organism>
<dbReference type="PANTHER" id="PTHR46320:SF1">
    <property type="entry name" value="GLYCEROPHOSPHODIESTER PHOSPHODIESTERASE 1"/>
    <property type="match status" value="1"/>
</dbReference>
<reference evidence="2 3" key="1">
    <citation type="journal article" date="2009" name="J. Bacteriol.">
        <title>Genome sequences of three Agrobacterium biovars help elucidate the evolution of multichromosome genomes in bacteria.</title>
        <authorList>
            <person name="Slater S.C."/>
            <person name="Goldman B.S."/>
            <person name="Goodner B."/>
            <person name="Setubal J.C."/>
            <person name="Farrand S.K."/>
            <person name="Nester E.W."/>
            <person name="Burr T.J."/>
            <person name="Banta L."/>
            <person name="Dickerman A.W."/>
            <person name="Paulsen I."/>
            <person name="Otten L."/>
            <person name="Suen G."/>
            <person name="Welch R."/>
            <person name="Almeida N.F."/>
            <person name="Arnold F."/>
            <person name="Burton O.T."/>
            <person name="Du Z."/>
            <person name="Ewing A."/>
            <person name="Godsy E."/>
            <person name="Heisel S."/>
            <person name="Houmiel K.L."/>
            <person name="Jhaveri J."/>
            <person name="Lu J."/>
            <person name="Miller N.M."/>
            <person name="Norton S."/>
            <person name="Chen Q."/>
            <person name="Phoolcharoen W."/>
            <person name="Ohlin V."/>
            <person name="Ondrusek D."/>
            <person name="Pride N."/>
            <person name="Stricklin S.L."/>
            <person name="Sun J."/>
            <person name="Wheeler C."/>
            <person name="Wilson L."/>
            <person name="Zhu H."/>
            <person name="Wood D.W."/>
        </authorList>
    </citation>
    <scope>NUCLEOTIDE SEQUENCE [LARGE SCALE GENOMIC DNA]</scope>
    <source>
        <strain evidence="3">K84 / ATCC BAA-868</strain>
    </source>
</reference>
<dbReference type="InterPro" id="IPR032160">
    <property type="entry name" value="DUF4996"/>
</dbReference>
<dbReference type="CDD" id="cd08566">
    <property type="entry name" value="GDPD_AtGDE_like"/>
    <property type="match status" value="1"/>
</dbReference>